<dbReference type="GO" id="GO:0004842">
    <property type="term" value="F:ubiquitin-protein transferase activity"/>
    <property type="evidence" value="ECO:0007669"/>
    <property type="project" value="InterPro"/>
</dbReference>
<dbReference type="GO" id="GO:0016887">
    <property type="term" value="F:ATP hydrolysis activity"/>
    <property type="evidence" value="ECO:0007669"/>
    <property type="project" value="InterPro"/>
</dbReference>
<dbReference type="EMBL" id="CCKQ01012430">
    <property type="protein sequence ID" value="CDW84049.1"/>
    <property type="molecule type" value="Genomic_DNA"/>
</dbReference>
<evidence type="ECO:0000313" key="1">
    <source>
        <dbReference type="EMBL" id="CDW84049.1"/>
    </source>
</evidence>
<reference evidence="1 2" key="1">
    <citation type="submission" date="2014-06" db="EMBL/GenBank/DDBJ databases">
        <authorList>
            <person name="Swart Estienne"/>
        </authorList>
    </citation>
    <scope>NUCLEOTIDE SEQUENCE [LARGE SCALE GENOMIC DNA]</scope>
    <source>
        <strain evidence="1 2">130c</strain>
    </source>
</reference>
<dbReference type="InterPro" id="IPR031248">
    <property type="entry name" value="RNF213"/>
</dbReference>
<name>A0A078APH8_STYLE</name>
<keyword evidence="2" id="KW-1185">Reference proteome</keyword>
<accession>A0A078APH8</accession>
<gene>
    <name evidence="1" type="primary">Contig11366.g12147</name>
    <name evidence="1" type="ORF">STYLEM_13106</name>
</gene>
<organism evidence="1 2">
    <name type="scientific">Stylonychia lemnae</name>
    <name type="common">Ciliate</name>
    <dbReference type="NCBI Taxonomy" id="5949"/>
    <lineage>
        <taxon>Eukaryota</taxon>
        <taxon>Sar</taxon>
        <taxon>Alveolata</taxon>
        <taxon>Ciliophora</taxon>
        <taxon>Intramacronucleata</taxon>
        <taxon>Spirotrichea</taxon>
        <taxon>Stichotrichia</taxon>
        <taxon>Sporadotrichida</taxon>
        <taxon>Oxytrichidae</taxon>
        <taxon>Stylonychinae</taxon>
        <taxon>Stylonychia</taxon>
    </lineage>
</organism>
<dbReference type="Proteomes" id="UP000039865">
    <property type="component" value="Unassembled WGS sequence"/>
</dbReference>
<dbReference type="PANTHER" id="PTHR22605:SF1">
    <property type="entry name" value="RZ-TYPE DOMAIN-CONTAINING PROTEIN"/>
    <property type="match status" value="1"/>
</dbReference>
<proteinExistence type="predicted"/>
<sequence>MEQLQKFKPDQLIRDNLKDYDSRNLMIITDNYENTLQFIQDYCQQEEKLYEIFYGSDFPDDQNEEYIYEQINEIILQMESGTICVFLNLKNVYQSFYDMLNQNYTEIGNKRYSKVAVGADQSLCELHREFKCVLVVYKNQVDQLDGPLKNRFEKQLFTEDISMNQEINVPYYQRKSIITAISYSMQRIYGNDEETIIKESMRALIIVATFQGIIRSKLTQVSDREDWYWEYIYQNHHYNMQSLIEYQQGIWMREKFLKRSENSTQSSIELLSKVVSIEEKIVLNSMHKKKQFSLLVENFFSIENNKVLLLIFADQLNDSKNIINLCRSKINNQRTKRLLEIDKNPNYADAPAKQTLASENLILQKFSVKQYIS</sequence>
<dbReference type="OrthoDB" id="2423195at2759"/>
<evidence type="ECO:0000313" key="2">
    <source>
        <dbReference type="Proteomes" id="UP000039865"/>
    </source>
</evidence>
<protein>
    <submittedName>
        <fullName evidence="1">Denn domain containing protein</fullName>
    </submittedName>
</protein>
<dbReference type="AlphaFoldDB" id="A0A078APH8"/>
<dbReference type="PANTHER" id="PTHR22605">
    <property type="entry name" value="RZ-TYPE DOMAIN-CONTAINING PROTEIN"/>
    <property type="match status" value="1"/>
</dbReference>
<dbReference type="InParanoid" id="A0A078APH8"/>